<dbReference type="EMBL" id="CAMPGE010008737">
    <property type="protein sequence ID" value="CAI2367623.1"/>
    <property type="molecule type" value="Genomic_DNA"/>
</dbReference>
<feature type="region of interest" description="Disordered" evidence="1">
    <location>
        <begin position="1011"/>
        <end position="1050"/>
    </location>
</feature>
<evidence type="ECO:0000256" key="2">
    <source>
        <dbReference type="SAM" id="Phobius"/>
    </source>
</evidence>
<dbReference type="Proteomes" id="UP001295684">
    <property type="component" value="Unassembled WGS sequence"/>
</dbReference>
<dbReference type="AlphaFoldDB" id="A0AAD1UI08"/>
<gene>
    <name evidence="3" type="ORF">ECRASSUSDP1_LOCUS8911</name>
</gene>
<feature type="transmembrane region" description="Helical" evidence="2">
    <location>
        <begin position="778"/>
        <end position="796"/>
    </location>
</feature>
<evidence type="ECO:0008006" key="5">
    <source>
        <dbReference type="Google" id="ProtNLM"/>
    </source>
</evidence>
<feature type="transmembrane region" description="Helical" evidence="2">
    <location>
        <begin position="375"/>
        <end position="399"/>
    </location>
</feature>
<feature type="transmembrane region" description="Helical" evidence="2">
    <location>
        <begin position="411"/>
        <end position="430"/>
    </location>
</feature>
<comment type="caution">
    <text evidence="3">The sequence shown here is derived from an EMBL/GenBank/DDBJ whole genome shotgun (WGS) entry which is preliminary data.</text>
</comment>
<evidence type="ECO:0000313" key="4">
    <source>
        <dbReference type="Proteomes" id="UP001295684"/>
    </source>
</evidence>
<name>A0AAD1UI08_EUPCR</name>
<keyword evidence="2" id="KW-1133">Transmembrane helix</keyword>
<feature type="transmembrane region" description="Helical" evidence="2">
    <location>
        <begin position="484"/>
        <end position="504"/>
    </location>
</feature>
<reference evidence="3" key="1">
    <citation type="submission" date="2023-07" db="EMBL/GenBank/DDBJ databases">
        <authorList>
            <consortium name="AG Swart"/>
            <person name="Singh M."/>
            <person name="Singh A."/>
            <person name="Seah K."/>
            <person name="Emmerich C."/>
        </authorList>
    </citation>
    <scope>NUCLEOTIDE SEQUENCE</scope>
    <source>
        <strain evidence="3">DP1</strain>
    </source>
</reference>
<organism evidence="3 4">
    <name type="scientific">Euplotes crassus</name>
    <dbReference type="NCBI Taxonomy" id="5936"/>
    <lineage>
        <taxon>Eukaryota</taxon>
        <taxon>Sar</taxon>
        <taxon>Alveolata</taxon>
        <taxon>Ciliophora</taxon>
        <taxon>Intramacronucleata</taxon>
        <taxon>Spirotrichea</taxon>
        <taxon>Hypotrichia</taxon>
        <taxon>Euplotida</taxon>
        <taxon>Euplotidae</taxon>
        <taxon>Moneuplotes</taxon>
    </lineage>
</organism>
<evidence type="ECO:0000313" key="3">
    <source>
        <dbReference type="EMBL" id="CAI2367623.1"/>
    </source>
</evidence>
<feature type="transmembrane region" description="Helical" evidence="2">
    <location>
        <begin position="750"/>
        <end position="772"/>
    </location>
</feature>
<sequence length="1050" mass="121495">MATLSLKKIGFSSSPLNIQQIALHPYRKGLLAIYSDQTRISFIELDLDNLGLKTHLTFDCINIAANCLMETLINPKITRGEDARTYYALYEERYYQIFTRLVINRDDHDVSQIVHYRIYYYQGTLKNNLVLTKDNKAIWVIFQDTHSWFDIIKYDTTMHEFRFRKRVAFSQLYNFRITDQRDIYIANVKNNLEVYTFDYDHGAIDIFDSYTLNFDVYPNVPYSLITGLSSNLTTLNIMKSSSVAIYDPNVDLSLNLSRTYVDDFIFIDSEKDFNITSGKLTITPFCPPLSISGIGKLNYDIKQLKPNEALGYTLSVDPETGNLTILSPKNANNDIVQSEFLISTHKQLPTHNYSWTHNIKITATPNKEVFSMLKYLQIGTFVIGILISFLSALLGGSLIQGVWMVFNQQKLLLLILLIDIYFDADIEFLIQQQSFVVMDLDFMNGFLPDFILSPFFIEGFMDKPQSSESLKGIGFETQSAFREYWKLFLGLFILVIVHAIAGTVRKVCQVWKRKRANNKIRAEIELEGGSSEESKGEMDSKNRLNNFNDDIRDLIYRNEESLNRLDTGMVGQYENHIDDSDLQEAHHLNSSNPNSQDLSSLEEDIRPQRIKKGCCLLCCRLSCSWLWSRATGFFKPEIFWFLFIRGMIESFMGVMIVAMSEVKMVVVGGEVELVSVMCSVVLLGVYFGFYCFVWSVCFCEFIMRFDRSQEVCQVQGGEDEENEDQNQDNDQIKEPVFYEELLTHLSKEPFVAFHIPLVLTRIFVFTFLIVIFESFPKGMSWFLFLILLFCQFLYLLQTWMFPKFEWWVLNSIYKINESFLFVFILIFGLMNHENDYEGYLSASLIVLLIFSNTSIVILLQSCGNCIQGFKIYNQIGDYLKQESKPEIKKAVKPKKKRRKVVVFDVATFEVQPEVPPETMTINQETMTDRPINETEIFLEPAINSPFIIMTPEREPYLKAFPDHQSEEVKLEEISKENIESDNFSLSESHKARMSHIGLCTIEEIEDISILPPPDYNDEYYPTMLRRPSSPDYTENFSQSSPPDSNSNSKT</sequence>
<keyword evidence="2" id="KW-0812">Transmembrane</keyword>
<feature type="transmembrane region" description="Helical" evidence="2">
    <location>
        <begin position="680"/>
        <end position="703"/>
    </location>
</feature>
<accession>A0AAD1UI08</accession>
<feature type="transmembrane region" description="Helical" evidence="2">
    <location>
        <begin position="638"/>
        <end position="660"/>
    </location>
</feature>
<feature type="transmembrane region" description="Helical" evidence="2">
    <location>
        <begin position="839"/>
        <end position="859"/>
    </location>
</feature>
<evidence type="ECO:0000256" key="1">
    <source>
        <dbReference type="SAM" id="MobiDB-lite"/>
    </source>
</evidence>
<feature type="transmembrane region" description="Helical" evidence="2">
    <location>
        <begin position="808"/>
        <end position="827"/>
    </location>
</feature>
<keyword evidence="4" id="KW-1185">Reference proteome</keyword>
<feature type="compositionally biased region" description="Low complexity" evidence="1">
    <location>
        <begin position="1037"/>
        <end position="1050"/>
    </location>
</feature>
<protein>
    <recommendedName>
        <fullName evidence="5">Transmembrane protein</fullName>
    </recommendedName>
</protein>
<keyword evidence="2" id="KW-0472">Membrane</keyword>
<proteinExistence type="predicted"/>